<dbReference type="VEuPathDB" id="ToxoDB:CSUI_007826"/>
<reference evidence="2 3" key="1">
    <citation type="journal article" date="2017" name="Int. J. Parasitol.">
        <title>The genome of the protozoan parasite Cystoisospora suis and a reverse vaccinology approach to identify vaccine candidates.</title>
        <authorList>
            <person name="Palmieri N."/>
            <person name="Shrestha A."/>
            <person name="Ruttkowski B."/>
            <person name="Beck T."/>
            <person name="Vogl C."/>
            <person name="Tomley F."/>
            <person name="Blake D.P."/>
            <person name="Joachim A."/>
        </authorList>
    </citation>
    <scope>NUCLEOTIDE SEQUENCE [LARGE SCALE GENOMIC DNA]</scope>
    <source>
        <strain evidence="2 3">Wien I</strain>
    </source>
</reference>
<feature type="region of interest" description="Disordered" evidence="1">
    <location>
        <begin position="900"/>
        <end position="925"/>
    </location>
</feature>
<dbReference type="AlphaFoldDB" id="A0A2C6KLB0"/>
<feature type="compositionally biased region" description="Polar residues" evidence="1">
    <location>
        <begin position="902"/>
        <end position="911"/>
    </location>
</feature>
<proteinExistence type="predicted"/>
<organism evidence="2 3">
    <name type="scientific">Cystoisospora suis</name>
    <dbReference type="NCBI Taxonomy" id="483139"/>
    <lineage>
        <taxon>Eukaryota</taxon>
        <taxon>Sar</taxon>
        <taxon>Alveolata</taxon>
        <taxon>Apicomplexa</taxon>
        <taxon>Conoidasida</taxon>
        <taxon>Coccidia</taxon>
        <taxon>Eucoccidiorida</taxon>
        <taxon>Eimeriorina</taxon>
        <taxon>Sarcocystidae</taxon>
        <taxon>Cystoisospora</taxon>
    </lineage>
</organism>
<keyword evidence="3" id="KW-1185">Reference proteome</keyword>
<protein>
    <submittedName>
        <fullName evidence="2">p97</fullName>
    </submittedName>
</protein>
<gene>
    <name evidence="2" type="ORF">CSUI_007826</name>
</gene>
<evidence type="ECO:0000313" key="3">
    <source>
        <dbReference type="Proteomes" id="UP000221165"/>
    </source>
</evidence>
<comment type="caution">
    <text evidence="2">The sequence shown here is derived from an EMBL/GenBank/DDBJ whole genome shotgun (WGS) entry which is preliminary data.</text>
</comment>
<dbReference type="RefSeq" id="XP_067920055.1">
    <property type="nucleotide sequence ID" value="XM_068067969.1"/>
</dbReference>
<dbReference type="EMBL" id="MIGC01004205">
    <property type="protein sequence ID" value="PHJ18347.1"/>
    <property type="molecule type" value="Genomic_DNA"/>
</dbReference>
<sequence>MKPATNEAVAAEAALTVDQVTESPTGGKTKTSAKSAALKAWRLWRKENKGPLEEILTNPVGFELYKTMKKTSGSFVADSFEKWLQHNEQSKLWFAWRQAHTGPLREVLRDPEGWNLFRALKLEKGQAIPPTYEEWLELPEHKAVARRQEWSAWRRSHPGPLVTVLMDPEGWAFYRQAKVADGKDIPDQYRDWVEQPAVRRQAALDAWTHWRHGHPGQLTKVLADPEGWALYKVMAESADKSVQGTYEEWLEIRNTALTSRTAWRRSHSRGPLVEVLKDPAVYESYLLYNSKKGITVPSTYDEWIQLPEQQKAQASLKWSSWRKAHKGPLIEVLRNPEGWSLYVDMQQKTGNDKVPASYAEWVELYRPGRSSTSTNSVSSKWLQWRRSHEGPLEDVLADPEGWSLYSAHMQQRRRGGGSHSQSFPSDYGTWRTYHEVESKWTEWRKLHAGPLHRELGADPEGWNLYVDRCVSRGVQIPPTYTEWMKLPEQQALVDAEMWTQWRQNHPGPLLDALERDPTAAGWALYRSMLRASSGQLPIQVPDDLQEWMSDCSRIAKLCWRAWREKHKGPLRRVLSDPLGWALYKSMLECTDAGANNTASGSSAASILEFSTYEEWSEAKGPGRNAWIQWRRLHKGPLHEVLQDPEGWALYRASQMSKKGSKVIPETVGEFLEQPEQQKALATYNWALWRRDHRGPLLKVLEDPEGWALYSDLMKKVANKVYQSYEEWANSAEIHKGRAAREWRAWRRMNKGPLVDALANPEGWVLYKAWAVSENRPVVETYEEWCGQKDKEREWRDWRAKHGGPLHLALADPAGWEVYKRYCVARAKHSNAVPDAYEEWMSLPEQQQQLRKDAWVTWRQLHRGNLADVLSDPEGWTLFYNMKIAAHESIPTTYEEWVKTRPTHNSSNTGDMKQNHHNQAKERVVS</sequence>
<name>A0A2C6KLB0_9APIC</name>
<dbReference type="GeneID" id="94431180"/>
<dbReference type="Proteomes" id="UP000221165">
    <property type="component" value="Unassembled WGS sequence"/>
</dbReference>
<evidence type="ECO:0000313" key="2">
    <source>
        <dbReference type="EMBL" id="PHJ18347.1"/>
    </source>
</evidence>
<evidence type="ECO:0000256" key="1">
    <source>
        <dbReference type="SAM" id="MobiDB-lite"/>
    </source>
</evidence>
<accession>A0A2C6KLB0</accession>
<dbReference type="OrthoDB" id="328152at2759"/>